<evidence type="ECO:0000256" key="7">
    <source>
        <dbReference type="RuleBase" id="RU363107"/>
    </source>
</evidence>
<evidence type="ECO:0000256" key="5">
    <source>
        <dbReference type="ARBA" id="ARBA00022989"/>
    </source>
</evidence>
<comment type="subcellular location">
    <subcellularLocation>
        <location evidence="2">Cytoplasmic vesicle</location>
        <location evidence="2">Secretory vesicle</location>
        <location evidence="2">Synaptic vesicle</location>
    </subcellularLocation>
    <subcellularLocation>
        <location evidence="1 7">Membrane</location>
        <topology evidence="1 7">Multi-pass membrane protein</topology>
    </subcellularLocation>
</comment>
<evidence type="ECO:0000256" key="3">
    <source>
        <dbReference type="ARBA" id="ARBA00006483"/>
    </source>
</evidence>
<keyword evidence="9" id="KW-1185">Reference proteome</keyword>
<keyword evidence="5 7" id="KW-1133">Transmembrane helix</keyword>
<dbReference type="GO" id="GO:0005794">
    <property type="term" value="C:Golgi apparatus"/>
    <property type="evidence" value="ECO:0007669"/>
    <property type="project" value="TreeGrafter"/>
</dbReference>
<sequence length="144" mass="15859">DTNKMVFPMAISQWSRRLLKNLQYFQSNYLCVFVILIIYCILTSPLLLLALSASIGAAYILTLKNAERPLKFFGKRLTLGQQYLCVGVVSLPLFYIVGAGSAVFWVLGASLFVVGLHASLYAIESVPIDDSIDGQPFAFSVQSV</sequence>
<evidence type="ECO:0000313" key="8">
    <source>
        <dbReference type="EMBL" id="CAD7650422.1"/>
    </source>
</evidence>
<proteinExistence type="inferred from homology"/>
<evidence type="ECO:0000256" key="1">
    <source>
        <dbReference type="ARBA" id="ARBA00004141"/>
    </source>
</evidence>
<dbReference type="Proteomes" id="UP000728032">
    <property type="component" value="Unassembled WGS sequence"/>
</dbReference>
<evidence type="ECO:0000256" key="6">
    <source>
        <dbReference type="ARBA" id="ARBA00023136"/>
    </source>
</evidence>
<feature type="transmembrane region" description="Helical" evidence="7">
    <location>
        <begin position="83"/>
        <end position="107"/>
    </location>
</feature>
<feature type="non-terminal residue" evidence="8">
    <location>
        <position position="1"/>
    </location>
</feature>
<dbReference type="GO" id="GO:0008021">
    <property type="term" value="C:synaptic vesicle"/>
    <property type="evidence" value="ECO:0007669"/>
    <property type="project" value="UniProtKB-SubCell"/>
</dbReference>
<dbReference type="PANTHER" id="PTHR19317:SF0">
    <property type="entry name" value="PRENYLATED RAB ACCEPTOR PROTEIN 1"/>
    <property type="match status" value="1"/>
</dbReference>
<dbReference type="EMBL" id="OC918949">
    <property type="protein sequence ID" value="CAD7650422.1"/>
    <property type="molecule type" value="Genomic_DNA"/>
</dbReference>
<comment type="similarity">
    <text evidence="3 7">Belongs to the PRA1 family.</text>
</comment>
<keyword evidence="6 7" id="KW-0472">Membrane</keyword>
<reference evidence="8" key="1">
    <citation type="submission" date="2020-11" db="EMBL/GenBank/DDBJ databases">
        <authorList>
            <person name="Tran Van P."/>
        </authorList>
    </citation>
    <scope>NUCLEOTIDE SEQUENCE</scope>
</reference>
<evidence type="ECO:0000256" key="4">
    <source>
        <dbReference type="ARBA" id="ARBA00022692"/>
    </source>
</evidence>
<accession>A0A7R9LYT0</accession>
<feature type="transmembrane region" description="Helical" evidence="7">
    <location>
        <begin position="45"/>
        <end position="62"/>
    </location>
</feature>
<dbReference type="GO" id="GO:0016020">
    <property type="term" value="C:membrane"/>
    <property type="evidence" value="ECO:0007669"/>
    <property type="project" value="UniProtKB-SubCell"/>
</dbReference>
<dbReference type="Pfam" id="PF03208">
    <property type="entry name" value="PRA1"/>
    <property type="match status" value="1"/>
</dbReference>
<dbReference type="PANTHER" id="PTHR19317">
    <property type="entry name" value="PRENYLATED RAB ACCEPTOR 1-RELATED"/>
    <property type="match status" value="1"/>
</dbReference>
<organism evidence="8">
    <name type="scientific">Oppiella nova</name>
    <dbReference type="NCBI Taxonomy" id="334625"/>
    <lineage>
        <taxon>Eukaryota</taxon>
        <taxon>Metazoa</taxon>
        <taxon>Ecdysozoa</taxon>
        <taxon>Arthropoda</taxon>
        <taxon>Chelicerata</taxon>
        <taxon>Arachnida</taxon>
        <taxon>Acari</taxon>
        <taxon>Acariformes</taxon>
        <taxon>Sarcoptiformes</taxon>
        <taxon>Oribatida</taxon>
        <taxon>Brachypylina</taxon>
        <taxon>Oppioidea</taxon>
        <taxon>Oppiidae</taxon>
        <taxon>Oppiella</taxon>
    </lineage>
</organism>
<keyword evidence="4 7" id="KW-0812">Transmembrane</keyword>
<dbReference type="InterPro" id="IPR004895">
    <property type="entry name" value="Prenylated_rab_accept_PRA1"/>
</dbReference>
<protein>
    <recommendedName>
        <fullName evidence="7">PRA1 family protein</fullName>
    </recommendedName>
</protein>
<dbReference type="OrthoDB" id="63113at2759"/>
<dbReference type="EMBL" id="CAJPVJ010004124">
    <property type="protein sequence ID" value="CAG2168314.1"/>
    <property type="molecule type" value="Genomic_DNA"/>
</dbReference>
<dbReference type="AlphaFoldDB" id="A0A7R9LYT0"/>
<name>A0A7R9LYT0_9ACAR</name>
<evidence type="ECO:0000256" key="2">
    <source>
        <dbReference type="ARBA" id="ARBA00004234"/>
    </source>
</evidence>
<evidence type="ECO:0000313" key="9">
    <source>
        <dbReference type="Proteomes" id="UP000728032"/>
    </source>
</evidence>
<gene>
    <name evidence="8" type="ORF">ONB1V03_LOCUS7804</name>
</gene>